<dbReference type="Proteomes" id="UP000310249">
    <property type="component" value="Unassembled WGS sequence"/>
</dbReference>
<keyword evidence="1" id="KW-0812">Transmembrane</keyword>
<dbReference type="EMBL" id="PNCI01000044">
    <property type="protein sequence ID" value="TMP26512.1"/>
    <property type="molecule type" value="Genomic_DNA"/>
</dbReference>
<evidence type="ECO:0000313" key="2">
    <source>
        <dbReference type="EMBL" id="TMP26512.1"/>
    </source>
</evidence>
<keyword evidence="1" id="KW-0472">Membrane</keyword>
<proteinExistence type="predicted"/>
<reference evidence="3" key="2">
    <citation type="submission" date="2019-06" db="EMBL/GenBank/DDBJ databases">
        <title>Co-occurence of chitin degradation, pigmentation and bioactivity in marine Pseudoalteromonas.</title>
        <authorList>
            <person name="Sonnenschein E.C."/>
            <person name="Bech P.K."/>
        </authorList>
    </citation>
    <scope>NUCLEOTIDE SEQUENCE [LARGE SCALE GENOMIC DNA]</scope>
    <source>
        <strain evidence="3">S2676</strain>
    </source>
</reference>
<dbReference type="AlphaFoldDB" id="A0A5S3WH84"/>
<protein>
    <submittedName>
        <fullName evidence="2">Uncharacterized protein</fullName>
    </submittedName>
</protein>
<comment type="caution">
    <text evidence="2">The sequence shown here is derived from an EMBL/GenBank/DDBJ whole genome shotgun (WGS) entry which is preliminary data.</text>
</comment>
<evidence type="ECO:0000256" key="1">
    <source>
        <dbReference type="SAM" id="Phobius"/>
    </source>
</evidence>
<organism evidence="2 3">
    <name type="scientific">Pseudoalteromonas rubra</name>
    <dbReference type="NCBI Taxonomy" id="43658"/>
    <lineage>
        <taxon>Bacteria</taxon>
        <taxon>Pseudomonadati</taxon>
        <taxon>Pseudomonadota</taxon>
        <taxon>Gammaproteobacteria</taxon>
        <taxon>Alteromonadales</taxon>
        <taxon>Pseudoalteromonadaceae</taxon>
        <taxon>Pseudoalteromonas</taxon>
    </lineage>
</organism>
<reference evidence="2 3" key="1">
    <citation type="submission" date="2018-01" db="EMBL/GenBank/DDBJ databases">
        <authorList>
            <person name="Paulsen S."/>
            <person name="Gram L.K."/>
        </authorList>
    </citation>
    <scope>NUCLEOTIDE SEQUENCE [LARGE SCALE GENOMIC DNA]</scope>
    <source>
        <strain evidence="2 3">S2676</strain>
    </source>
</reference>
<name>A0A5S3WH84_9GAMM</name>
<keyword evidence="1" id="KW-1133">Transmembrane helix</keyword>
<gene>
    <name evidence="2" type="ORF">CWB99_18535</name>
</gene>
<feature type="transmembrane region" description="Helical" evidence="1">
    <location>
        <begin position="39"/>
        <end position="59"/>
    </location>
</feature>
<evidence type="ECO:0000313" key="3">
    <source>
        <dbReference type="Proteomes" id="UP000310249"/>
    </source>
</evidence>
<sequence length="71" mass="7826">MPTDYFYCKTFNLYNKATGFSAILPDTEVIKIPSVGSSLAIWGIFAKIVAGFLSFSVLSPEQALMLIQMTQ</sequence>
<accession>A0A5S3WH84</accession>